<evidence type="ECO:0000256" key="12">
    <source>
        <dbReference type="ARBA" id="ARBA00023140"/>
    </source>
</evidence>
<comment type="caution">
    <text evidence="23">The sequence shown here is derived from an EMBL/GenBank/DDBJ whole genome shotgun (WGS) entry which is preliminary data.</text>
</comment>
<evidence type="ECO:0000256" key="16">
    <source>
        <dbReference type="ARBA" id="ARBA00029334"/>
    </source>
</evidence>
<dbReference type="Pfam" id="PF22622">
    <property type="entry name" value="MFE-2_hydrat-2_N"/>
    <property type="match status" value="1"/>
</dbReference>
<comment type="catalytic activity">
    <reaction evidence="17">
        <text>a (3R)-3-hydroxyacyl-CoA + NAD(+) = a 3-oxoacyl-CoA + NADH + H(+)</text>
        <dbReference type="Rhea" id="RHEA:32711"/>
        <dbReference type="ChEBI" id="CHEBI:15378"/>
        <dbReference type="ChEBI" id="CHEBI:57319"/>
        <dbReference type="ChEBI" id="CHEBI:57540"/>
        <dbReference type="ChEBI" id="CHEBI:57945"/>
        <dbReference type="ChEBI" id="CHEBI:90726"/>
        <dbReference type="EC" id="1.1.1.n12"/>
    </reaction>
</comment>
<dbReference type="Pfam" id="PF01575">
    <property type="entry name" value="MaoC_dehydratas"/>
    <property type="match status" value="1"/>
</dbReference>
<dbReference type="FunFam" id="3.10.129.10:FF:000013">
    <property type="entry name" value="Peroxisomal multifunctional enzyme type 2"/>
    <property type="match status" value="1"/>
</dbReference>
<dbReference type="InterPro" id="IPR054357">
    <property type="entry name" value="MFE-2_N"/>
</dbReference>
<evidence type="ECO:0000256" key="8">
    <source>
        <dbReference type="ARBA" id="ARBA00022832"/>
    </source>
</evidence>
<evidence type="ECO:0000256" key="19">
    <source>
        <dbReference type="ARBA" id="ARBA00073871"/>
    </source>
</evidence>
<evidence type="ECO:0000256" key="6">
    <source>
        <dbReference type="ARBA" id="ARBA00013156"/>
    </source>
</evidence>
<evidence type="ECO:0000256" key="14">
    <source>
        <dbReference type="ARBA" id="ARBA00023239"/>
    </source>
</evidence>
<evidence type="ECO:0000256" key="2">
    <source>
        <dbReference type="ARBA" id="ARBA00005005"/>
    </source>
</evidence>
<dbReference type="InterPro" id="IPR029069">
    <property type="entry name" value="HotDog_dom_sf"/>
</dbReference>
<proteinExistence type="inferred from homology"/>
<dbReference type="Pfam" id="PF00106">
    <property type="entry name" value="adh_short"/>
    <property type="match status" value="2"/>
</dbReference>
<keyword evidence="13" id="KW-0413">Isomerase</keyword>
<comment type="subunit">
    <text evidence="4">Monomer.</text>
</comment>
<dbReference type="GO" id="GO:0016491">
    <property type="term" value="F:oxidoreductase activity"/>
    <property type="evidence" value="ECO:0007669"/>
    <property type="project" value="UniProtKB-KW"/>
</dbReference>
<dbReference type="SMART" id="SM00822">
    <property type="entry name" value="PKS_KR"/>
    <property type="match status" value="1"/>
</dbReference>
<dbReference type="GO" id="GO:0016853">
    <property type="term" value="F:isomerase activity"/>
    <property type="evidence" value="ECO:0007669"/>
    <property type="project" value="UniProtKB-KW"/>
</dbReference>
<evidence type="ECO:0000256" key="7">
    <source>
        <dbReference type="ARBA" id="ARBA00022737"/>
    </source>
</evidence>
<keyword evidence="8" id="KW-0276">Fatty acid metabolism</keyword>
<feature type="region of interest" description="Disordered" evidence="21">
    <location>
        <begin position="758"/>
        <end position="785"/>
    </location>
</feature>
<dbReference type="GO" id="GO:0005777">
    <property type="term" value="C:peroxisome"/>
    <property type="evidence" value="ECO:0007669"/>
    <property type="project" value="UniProtKB-SubCell"/>
</dbReference>
<evidence type="ECO:0000256" key="1">
    <source>
        <dbReference type="ARBA" id="ARBA00004275"/>
    </source>
</evidence>
<keyword evidence="14" id="KW-0456">Lyase</keyword>
<dbReference type="PRINTS" id="PR00080">
    <property type="entry name" value="SDRFAMILY"/>
</dbReference>
<evidence type="ECO:0000256" key="20">
    <source>
        <dbReference type="ARBA" id="ARBA00081853"/>
    </source>
</evidence>
<dbReference type="InterPro" id="IPR057326">
    <property type="entry name" value="KR_dom"/>
</dbReference>
<sequence>MGEQLRWDGQTVVVTGAGGGLGRAYSLFYASRGANVVVNDLGGSFKGEGGSQSAAQKVVDEIKSKGGNAVANYDSVEDGDKIVQTAIDNYGRIDVLINNAGILRDISFKNMKDEDWDLIMKVHVIGAYKCAKAAWPYFRKQKYGRLISTASAAGLFGSFGQCNYSAAKLSQVGFTEALAKEGVKYNILCNVIAPIAASRMTATVMPKEVLDNLKPEWIVPLVAVLTHSSNTDETGGIFELGGGHIAKYRWERSKGALLRADDSFTPGALLQKWKDIEDFSQPQYPTGPNDFMALLEDAQKLPANPKAQELDFKGKVAVVTGGGAGLGRSYCLTLSKYGASVVVNDLADPEPVVQEIQKLGGKAAGVRCSAEDGDKVIKAAIDNFGRVDILINNAGILRDKSFHNMDDKMFMQVLDVHLRGTYKTTKAAWPYFLKQKYGRVINTTSTSGIYGNFGQANYAAAKCGILGFSRALAREGKKYNIFVNTVAPNAGTNMTRTIMPEEMVQAFKPDYVVPLVLIMASDKMPAEPTGRVFESGSGWAGETRWQRAGGAQFPVDRELTPEQVKAAWDKVVNFEDGRADNPHDVSFANDKIMGNFSNRASGSDDSSSDDDYVSKIESAKKAKAEGTEFKYEERDVILYNLGIGAKRSDLPFVFEGHDDFQAIPTFGVIPPFNAEAPYSLSDIVPNFSPNMVLHGEQYLEIRSFPIPTEATLVAYPNLVEVQDKGKSAVVVQGSITKDKNSGKEIFYNESTAFVRGSGGFGGSKNGKDRGAASRVHNPPKRSPDAVVEEKTSEELAAIYRLSGDRNPLHVDPDFAKVGGFDVPILHGLCSFGIAGKAILKKYGQFKNIKVRFAGVVLPGQTLVTEMWKEGNLVIFQVKVKETGKPAISGAGAELVEGAKSKL</sequence>
<name>A0AAI8Z3U4_9PEZI</name>
<dbReference type="CDD" id="cd05353">
    <property type="entry name" value="hydroxyacyl-CoA-like_DH_SDR_c-like"/>
    <property type="match status" value="2"/>
</dbReference>
<comment type="function">
    <text evidence="18">Second trifunctional enzyme acting on the beta-oxidation pathway for fatty acids, possessing hydratase-dehydrogenase-epimerase activities. Converts trans-2-enoyl-CoA via D-3-hydroxyacyl-CoA to 3-ketoacyl-CoA.</text>
</comment>
<evidence type="ECO:0000256" key="17">
    <source>
        <dbReference type="ARBA" id="ARBA00052025"/>
    </source>
</evidence>
<gene>
    <name evidence="23" type="ORF">LECACI_7A007121</name>
</gene>
<dbReference type="FunFam" id="3.40.50.720:FF:000185">
    <property type="entry name" value="peroxisomal multifunctional enzyme type 2"/>
    <property type="match status" value="1"/>
</dbReference>
<dbReference type="Proteomes" id="UP001296104">
    <property type="component" value="Unassembled WGS sequence"/>
</dbReference>
<keyword evidence="12" id="KW-0576">Peroxisome</keyword>
<evidence type="ECO:0000256" key="21">
    <source>
        <dbReference type="SAM" id="MobiDB-lite"/>
    </source>
</evidence>
<comment type="similarity">
    <text evidence="3">Belongs to the short-chain dehydrogenases/reductases (SDR) family.</text>
</comment>
<evidence type="ECO:0000256" key="5">
    <source>
        <dbReference type="ARBA" id="ARBA00012456"/>
    </source>
</evidence>
<dbReference type="SUPFAM" id="SSF51735">
    <property type="entry name" value="NAD(P)-binding Rossmann-fold domains"/>
    <property type="match status" value="2"/>
</dbReference>
<keyword evidence="11" id="KW-0443">Lipid metabolism</keyword>
<keyword evidence="10" id="KW-0560">Oxidoreductase</keyword>
<keyword evidence="24" id="KW-1185">Reference proteome</keyword>
<feature type="domain" description="Ketoreductase" evidence="22">
    <location>
        <begin position="315"/>
        <end position="493"/>
    </location>
</feature>
<comment type="subcellular location">
    <subcellularLocation>
        <location evidence="1">Peroxisome</location>
    </subcellularLocation>
</comment>
<dbReference type="CDD" id="cd03448">
    <property type="entry name" value="HDE_HSD"/>
    <property type="match status" value="1"/>
</dbReference>
<dbReference type="InterPro" id="IPR002539">
    <property type="entry name" value="MaoC-like_dom"/>
</dbReference>
<dbReference type="EMBL" id="CAVMBE010000056">
    <property type="protein sequence ID" value="CAK4031963.1"/>
    <property type="molecule type" value="Genomic_DNA"/>
</dbReference>
<evidence type="ECO:0000313" key="24">
    <source>
        <dbReference type="Proteomes" id="UP001296104"/>
    </source>
</evidence>
<accession>A0AAI8Z3U4</accession>
<keyword evidence="15" id="KW-0511">Multifunctional enzyme</keyword>
<evidence type="ECO:0000256" key="15">
    <source>
        <dbReference type="ARBA" id="ARBA00023268"/>
    </source>
</evidence>
<dbReference type="PANTHER" id="PTHR45024:SF2">
    <property type="entry name" value="SCP2 DOMAIN-CONTAINING PROTEIN"/>
    <property type="match status" value="1"/>
</dbReference>
<dbReference type="EC" id="1.1.1.n12" evidence="5"/>
<evidence type="ECO:0000256" key="3">
    <source>
        <dbReference type="ARBA" id="ARBA00006484"/>
    </source>
</evidence>
<reference evidence="23" key="1">
    <citation type="submission" date="2023-11" db="EMBL/GenBank/DDBJ databases">
        <authorList>
            <person name="Alioto T."/>
            <person name="Alioto T."/>
            <person name="Gomez Garrido J."/>
        </authorList>
    </citation>
    <scope>NUCLEOTIDE SEQUENCE</scope>
</reference>
<dbReference type="Gene3D" id="3.10.129.10">
    <property type="entry name" value="Hotdog Thioesterase"/>
    <property type="match status" value="2"/>
</dbReference>
<protein>
    <recommendedName>
        <fullName evidence="19">Peroxisomal hydratase-dehydrogenase-epimerase</fullName>
        <ecNumber evidence="5">1.1.1.n12</ecNumber>
        <ecNumber evidence="6">4.2.1.119</ecNumber>
    </recommendedName>
    <alternativeName>
        <fullName evidence="20">Multifunctional beta-oxidation protein</fullName>
    </alternativeName>
</protein>
<evidence type="ECO:0000256" key="18">
    <source>
        <dbReference type="ARBA" id="ARBA00055743"/>
    </source>
</evidence>
<keyword evidence="7" id="KW-0677">Repeat</keyword>
<evidence type="ECO:0000256" key="4">
    <source>
        <dbReference type="ARBA" id="ARBA00011245"/>
    </source>
</evidence>
<dbReference type="InterPro" id="IPR051687">
    <property type="entry name" value="Peroxisomal_Beta-Oxidation"/>
</dbReference>
<comment type="pathway">
    <text evidence="2">Lipid metabolism; fatty acid beta-oxidation.</text>
</comment>
<evidence type="ECO:0000256" key="13">
    <source>
        <dbReference type="ARBA" id="ARBA00023235"/>
    </source>
</evidence>
<comment type="catalytic activity">
    <reaction evidence="16">
        <text>a (3R)-3-hydroxyacyl-CoA = a (2E)-enoyl-CoA + H2O</text>
        <dbReference type="Rhea" id="RHEA:26526"/>
        <dbReference type="ChEBI" id="CHEBI:15377"/>
        <dbReference type="ChEBI" id="CHEBI:57319"/>
        <dbReference type="ChEBI" id="CHEBI:58856"/>
        <dbReference type="EC" id="4.2.1.119"/>
    </reaction>
</comment>
<dbReference type="PRINTS" id="PR00081">
    <property type="entry name" value="GDHRDH"/>
</dbReference>
<dbReference type="GO" id="GO:0006631">
    <property type="term" value="P:fatty acid metabolic process"/>
    <property type="evidence" value="ECO:0007669"/>
    <property type="project" value="UniProtKB-KW"/>
</dbReference>
<dbReference type="PANTHER" id="PTHR45024">
    <property type="entry name" value="DEHYDROGENASES, SHORT CHAIN"/>
    <property type="match status" value="1"/>
</dbReference>
<dbReference type="AlphaFoldDB" id="A0AAI8Z3U4"/>
<evidence type="ECO:0000313" key="23">
    <source>
        <dbReference type="EMBL" id="CAK4031963.1"/>
    </source>
</evidence>
<dbReference type="InterPro" id="IPR002347">
    <property type="entry name" value="SDR_fam"/>
</dbReference>
<dbReference type="FunFam" id="3.40.50.720:FF:000410">
    <property type="entry name" value="Peroxisomal multifunctional beta-oxidation protein"/>
    <property type="match status" value="1"/>
</dbReference>
<evidence type="ECO:0000259" key="22">
    <source>
        <dbReference type="SMART" id="SM00822"/>
    </source>
</evidence>
<dbReference type="GO" id="GO:0018812">
    <property type="term" value="F:3-hydroxyacyl-CoA dehydratase activity"/>
    <property type="evidence" value="ECO:0007669"/>
    <property type="project" value="UniProtKB-EC"/>
</dbReference>
<organism evidence="23 24">
    <name type="scientific">Lecanosticta acicola</name>
    <dbReference type="NCBI Taxonomy" id="111012"/>
    <lineage>
        <taxon>Eukaryota</taxon>
        <taxon>Fungi</taxon>
        <taxon>Dikarya</taxon>
        <taxon>Ascomycota</taxon>
        <taxon>Pezizomycotina</taxon>
        <taxon>Dothideomycetes</taxon>
        <taxon>Dothideomycetidae</taxon>
        <taxon>Mycosphaerellales</taxon>
        <taxon>Mycosphaerellaceae</taxon>
        <taxon>Lecanosticta</taxon>
    </lineage>
</organism>
<evidence type="ECO:0000256" key="11">
    <source>
        <dbReference type="ARBA" id="ARBA00023098"/>
    </source>
</evidence>
<evidence type="ECO:0000256" key="10">
    <source>
        <dbReference type="ARBA" id="ARBA00023002"/>
    </source>
</evidence>
<dbReference type="SUPFAM" id="SSF54637">
    <property type="entry name" value="Thioesterase/thiol ester dehydrase-isomerase"/>
    <property type="match status" value="2"/>
</dbReference>
<evidence type="ECO:0000256" key="9">
    <source>
        <dbReference type="ARBA" id="ARBA00022857"/>
    </source>
</evidence>
<dbReference type="EC" id="4.2.1.119" evidence="6"/>
<keyword evidence="9" id="KW-0521">NADP</keyword>
<dbReference type="Gene3D" id="3.40.50.720">
    <property type="entry name" value="NAD(P)-binding Rossmann-like Domain"/>
    <property type="match status" value="2"/>
</dbReference>
<dbReference type="InterPro" id="IPR036291">
    <property type="entry name" value="NAD(P)-bd_dom_sf"/>
</dbReference>